<dbReference type="Proteomes" id="UP000215914">
    <property type="component" value="Unassembled WGS sequence"/>
</dbReference>
<protein>
    <submittedName>
        <fullName evidence="1">Uncharacterized protein</fullName>
    </submittedName>
</protein>
<sequence>MHFSFSQQRSFSFSITRASFITTQPVTSPLQRGHNGLLVASGFITVDSSEVKSEFDPGDILFATWKRSKQFECR</sequence>
<proteinExistence type="predicted"/>
<evidence type="ECO:0000313" key="2">
    <source>
        <dbReference type="Proteomes" id="UP000215914"/>
    </source>
</evidence>
<name>A0A9K3JHV4_HELAN</name>
<dbReference type="Gramene" id="mRNA:HanXRQr2_Chr03g0123671">
    <property type="protein sequence ID" value="CDS:HanXRQr2_Chr03g0123671.1"/>
    <property type="gene ID" value="HanXRQr2_Chr03g0123671"/>
</dbReference>
<reference evidence="1" key="2">
    <citation type="submission" date="2020-06" db="EMBL/GenBank/DDBJ databases">
        <title>Helianthus annuus Genome sequencing and assembly Release 2.</title>
        <authorList>
            <person name="Gouzy J."/>
            <person name="Langlade N."/>
            <person name="Munos S."/>
        </authorList>
    </citation>
    <scope>NUCLEOTIDE SEQUENCE</scope>
    <source>
        <tissue evidence="1">Leaves</tissue>
    </source>
</reference>
<comment type="caution">
    <text evidence="1">The sequence shown here is derived from an EMBL/GenBank/DDBJ whole genome shotgun (WGS) entry which is preliminary data.</text>
</comment>
<keyword evidence="2" id="KW-1185">Reference proteome</keyword>
<gene>
    <name evidence="1" type="ORF">HanXRQr2_Chr03g0123671</name>
</gene>
<accession>A0A9K3JHV4</accession>
<reference evidence="1" key="1">
    <citation type="journal article" date="2017" name="Nature">
        <title>The sunflower genome provides insights into oil metabolism, flowering and Asterid evolution.</title>
        <authorList>
            <person name="Badouin H."/>
            <person name="Gouzy J."/>
            <person name="Grassa C.J."/>
            <person name="Murat F."/>
            <person name="Staton S.E."/>
            <person name="Cottret L."/>
            <person name="Lelandais-Briere C."/>
            <person name="Owens G.L."/>
            <person name="Carrere S."/>
            <person name="Mayjonade B."/>
            <person name="Legrand L."/>
            <person name="Gill N."/>
            <person name="Kane N.C."/>
            <person name="Bowers J.E."/>
            <person name="Hubner S."/>
            <person name="Bellec A."/>
            <person name="Berard A."/>
            <person name="Berges H."/>
            <person name="Blanchet N."/>
            <person name="Boniface M.C."/>
            <person name="Brunel D."/>
            <person name="Catrice O."/>
            <person name="Chaidir N."/>
            <person name="Claudel C."/>
            <person name="Donnadieu C."/>
            <person name="Faraut T."/>
            <person name="Fievet G."/>
            <person name="Helmstetter N."/>
            <person name="King M."/>
            <person name="Knapp S.J."/>
            <person name="Lai Z."/>
            <person name="Le Paslier M.C."/>
            <person name="Lippi Y."/>
            <person name="Lorenzon L."/>
            <person name="Mandel J.R."/>
            <person name="Marage G."/>
            <person name="Marchand G."/>
            <person name="Marquand E."/>
            <person name="Bret-Mestries E."/>
            <person name="Morien E."/>
            <person name="Nambeesan S."/>
            <person name="Nguyen T."/>
            <person name="Pegot-Espagnet P."/>
            <person name="Pouilly N."/>
            <person name="Raftis F."/>
            <person name="Sallet E."/>
            <person name="Schiex T."/>
            <person name="Thomas J."/>
            <person name="Vandecasteele C."/>
            <person name="Vares D."/>
            <person name="Vear F."/>
            <person name="Vautrin S."/>
            <person name="Crespi M."/>
            <person name="Mangin B."/>
            <person name="Burke J.M."/>
            <person name="Salse J."/>
            <person name="Munos S."/>
            <person name="Vincourt P."/>
            <person name="Rieseberg L.H."/>
            <person name="Langlade N.B."/>
        </authorList>
    </citation>
    <scope>NUCLEOTIDE SEQUENCE</scope>
    <source>
        <tissue evidence="1">Leaves</tissue>
    </source>
</reference>
<dbReference type="AlphaFoldDB" id="A0A9K3JHV4"/>
<organism evidence="1 2">
    <name type="scientific">Helianthus annuus</name>
    <name type="common">Common sunflower</name>
    <dbReference type="NCBI Taxonomy" id="4232"/>
    <lineage>
        <taxon>Eukaryota</taxon>
        <taxon>Viridiplantae</taxon>
        <taxon>Streptophyta</taxon>
        <taxon>Embryophyta</taxon>
        <taxon>Tracheophyta</taxon>
        <taxon>Spermatophyta</taxon>
        <taxon>Magnoliopsida</taxon>
        <taxon>eudicotyledons</taxon>
        <taxon>Gunneridae</taxon>
        <taxon>Pentapetalae</taxon>
        <taxon>asterids</taxon>
        <taxon>campanulids</taxon>
        <taxon>Asterales</taxon>
        <taxon>Asteraceae</taxon>
        <taxon>Asteroideae</taxon>
        <taxon>Heliantheae alliance</taxon>
        <taxon>Heliantheae</taxon>
        <taxon>Helianthus</taxon>
    </lineage>
</organism>
<dbReference type="EMBL" id="MNCJ02000318">
    <property type="protein sequence ID" value="KAF5815490.1"/>
    <property type="molecule type" value="Genomic_DNA"/>
</dbReference>
<evidence type="ECO:0000313" key="1">
    <source>
        <dbReference type="EMBL" id="KAF5815490.1"/>
    </source>
</evidence>